<dbReference type="CDD" id="cd15777">
    <property type="entry name" value="CRBN_C_like"/>
    <property type="match status" value="1"/>
</dbReference>
<dbReference type="FunFam" id="2.170.150.20:FF:000007">
    <property type="entry name" value="Protein cereblon"/>
    <property type="match status" value="1"/>
</dbReference>
<comment type="caution">
    <text evidence="5">The sequence shown here is derived from an EMBL/GenBank/DDBJ whole genome shotgun (WGS) entry which is preliminary data.</text>
</comment>
<evidence type="ECO:0000313" key="6">
    <source>
        <dbReference type="Proteomes" id="UP000554482"/>
    </source>
</evidence>
<dbReference type="Proteomes" id="UP000554482">
    <property type="component" value="Unassembled WGS sequence"/>
</dbReference>
<evidence type="ECO:0000259" key="4">
    <source>
        <dbReference type="PROSITE" id="PS51788"/>
    </source>
</evidence>
<evidence type="ECO:0000256" key="1">
    <source>
        <dbReference type="ARBA" id="ARBA00009142"/>
    </source>
</evidence>
<dbReference type="PROSITE" id="PS51788">
    <property type="entry name" value="CULT"/>
    <property type="match status" value="1"/>
</dbReference>
<reference evidence="5 6" key="1">
    <citation type="submission" date="2020-06" db="EMBL/GenBank/DDBJ databases">
        <title>Transcriptomic and genomic resources for Thalictrum thalictroides and T. hernandezii: Facilitating candidate gene discovery in an emerging model plant lineage.</title>
        <authorList>
            <person name="Arias T."/>
            <person name="Riano-Pachon D.M."/>
            <person name="Di Stilio V.S."/>
        </authorList>
    </citation>
    <scope>NUCLEOTIDE SEQUENCE [LARGE SCALE GENOMIC DNA]</scope>
    <source>
        <strain evidence="6">cv. WT478/WT964</strain>
        <tissue evidence="5">Leaves</tissue>
    </source>
</reference>
<feature type="domain" description="CULT" evidence="4">
    <location>
        <begin position="438"/>
        <end position="548"/>
    </location>
</feature>
<dbReference type="FunFam" id="1.20.58.1480:FF:000007">
    <property type="entry name" value="Lon protease homolog"/>
    <property type="match status" value="1"/>
</dbReference>
<dbReference type="SUPFAM" id="SSF88697">
    <property type="entry name" value="PUA domain-like"/>
    <property type="match status" value="1"/>
</dbReference>
<dbReference type="InterPro" id="IPR015947">
    <property type="entry name" value="PUA-like_sf"/>
</dbReference>
<dbReference type="InterPro" id="IPR003111">
    <property type="entry name" value="Lon_prtase_N"/>
</dbReference>
<organism evidence="5 6">
    <name type="scientific">Thalictrum thalictroides</name>
    <name type="common">Rue-anemone</name>
    <name type="synonym">Anemone thalictroides</name>
    <dbReference type="NCBI Taxonomy" id="46969"/>
    <lineage>
        <taxon>Eukaryota</taxon>
        <taxon>Viridiplantae</taxon>
        <taxon>Streptophyta</taxon>
        <taxon>Embryophyta</taxon>
        <taxon>Tracheophyta</taxon>
        <taxon>Spermatophyta</taxon>
        <taxon>Magnoliopsida</taxon>
        <taxon>Ranunculales</taxon>
        <taxon>Ranunculaceae</taxon>
        <taxon>Thalictroideae</taxon>
        <taxon>Thalictrum</taxon>
    </lineage>
</organism>
<proteinExistence type="inferred from homology"/>
<dbReference type="GO" id="GO:0031464">
    <property type="term" value="C:Cul4A-RING E3 ubiquitin ligase complex"/>
    <property type="evidence" value="ECO:0007669"/>
    <property type="project" value="TreeGrafter"/>
</dbReference>
<dbReference type="Pfam" id="PF02190">
    <property type="entry name" value="LON_substr_bdg"/>
    <property type="match status" value="1"/>
</dbReference>
<dbReference type="OrthoDB" id="267517at2759"/>
<dbReference type="Gene3D" id="2.30.130.40">
    <property type="entry name" value="LON domain-like"/>
    <property type="match status" value="1"/>
</dbReference>
<evidence type="ECO:0000256" key="2">
    <source>
        <dbReference type="SAM" id="MobiDB-lite"/>
    </source>
</evidence>
<dbReference type="InterPro" id="IPR034750">
    <property type="entry name" value="CULT"/>
</dbReference>
<dbReference type="PROSITE" id="PS51787">
    <property type="entry name" value="LON_N"/>
    <property type="match status" value="1"/>
</dbReference>
<comment type="similarity">
    <text evidence="1">Belongs to the 4-toluene sulfonate uptake permease (TSUP) (TC 2.A.102) family.</text>
</comment>
<dbReference type="SMART" id="SM00464">
    <property type="entry name" value="LON"/>
    <property type="match status" value="1"/>
</dbReference>
<protein>
    <submittedName>
        <fullName evidence="5">Cereblon</fullName>
    </submittedName>
</protein>
<evidence type="ECO:0000259" key="3">
    <source>
        <dbReference type="PROSITE" id="PS51787"/>
    </source>
</evidence>
<sequence length="549" mass="62007">MDDEEERMRIEEIREIDLEELQFEEVDEADLSSSDNDQPMAHGNDRGGADYGNIIRERCLVSMHNYLGTVDDIPCVNFLDSGAILNLPIFYLEGVVIFPTCVLSLRAIKPSFKACVEKALNQIDGPGTIGVVHVHKDPDDESMHISSVGTTVEIRQCRQFEDGSFDVFTIGKQRFHLQERWVDGDGAPCAEVQIIQEDFPMRTPRNAFGQLASVPNFWNCRSSRQVPPDASHVEYISIQDNNDSDCLSESSFENDLSPAELALHQFAIRSCKKNARSNESISSEGFRLVCEFDQKSRRSCTCDTGGSSDHKYIGKSINNCVGTDNKYQSVLESKFDNNEGWKMLVAGESKWSRRAPRAFWPHWVYRMYDSYFLAQRATVMWKQIIGNPSMDDFAKKPDLLSFSIASKIPVSDSLKQELLEIDGISYRLRREIQLLECLDRVCCKTCQSLIAKRSEMLVMSSDGPLGAYMSIPGYVQKIMTFRKVDGLALIGHPSEECCWFPGYAWTIATCTVCESFVPITGWLFTATDKTLKPDSFWGILISQVAANMW</sequence>
<feature type="domain" description="Lon N-terminal" evidence="3">
    <location>
        <begin position="87"/>
        <end position="439"/>
    </location>
</feature>
<gene>
    <name evidence="5" type="ORF">FRX31_035200</name>
</gene>
<feature type="region of interest" description="Disordered" evidence="2">
    <location>
        <begin position="24"/>
        <end position="49"/>
    </location>
</feature>
<dbReference type="EMBL" id="JABWDY010044334">
    <property type="protein sequence ID" value="KAF5175210.1"/>
    <property type="molecule type" value="Genomic_DNA"/>
</dbReference>
<dbReference type="Gene3D" id="2.170.150.20">
    <property type="entry name" value="Peptide methionine sulfoxide reductase"/>
    <property type="match status" value="1"/>
</dbReference>
<dbReference type="PANTHER" id="PTHR14255:SF4">
    <property type="entry name" value="PROTEIN CEREBLON"/>
    <property type="match status" value="1"/>
</dbReference>
<dbReference type="AlphaFoldDB" id="A0A7J6USF7"/>
<dbReference type="GO" id="GO:0016567">
    <property type="term" value="P:protein ubiquitination"/>
    <property type="evidence" value="ECO:0007669"/>
    <property type="project" value="TreeGrafter"/>
</dbReference>
<dbReference type="PANTHER" id="PTHR14255">
    <property type="entry name" value="CEREBLON"/>
    <property type="match status" value="1"/>
</dbReference>
<evidence type="ECO:0000313" key="5">
    <source>
        <dbReference type="EMBL" id="KAF5175210.1"/>
    </source>
</evidence>
<dbReference type="InterPro" id="IPR046336">
    <property type="entry name" value="Lon_prtase_N_sf"/>
</dbReference>
<name>A0A7J6USF7_THATH</name>
<accession>A0A7J6USF7</accession>
<dbReference type="Gene3D" id="1.20.58.1480">
    <property type="match status" value="1"/>
</dbReference>
<keyword evidence="6" id="KW-1185">Reference proteome</keyword>